<dbReference type="EMBL" id="BBZA01000196">
    <property type="protein sequence ID" value="GAP63847.1"/>
    <property type="molecule type" value="Genomic_DNA"/>
</dbReference>
<feature type="transmembrane region" description="Helical" evidence="1">
    <location>
        <begin position="167"/>
        <end position="188"/>
    </location>
</feature>
<sequence>MLSARTLPTTVFNKALYDRRRSLPAWGLAIFLLILYIGGFYPILAENEGLLQMFENVPASLRVLVGDIASLSSAAGFFDIELFNFFLPFLFAIVTIGQGLAVVVGEERSGTLDILLANPISRTRHVLEGAAAIAAEAFFLALVVVVGVATANALFDLAIDMRRTLEAALALALLATVLGYVALAAGAWLGDYHRALGATILFTLGSYFIYAYADVSTTLERLQWLSVFYYYQHNHPILNGLNWGDAAVLVGVAIGLVALSVVGINRRDLGVA</sequence>
<dbReference type="AlphaFoldDB" id="A0A0M9UDD0"/>
<comment type="caution">
    <text evidence="2">The sequence shown here is derived from an EMBL/GenBank/DDBJ whole genome shotgun (WGS) entry which is preliminary data.</text>
</comment>
<dbReference type="EMBL" id="LGKN01000003">
    <property type="protein sequence ID" value="KPL89637.1"/>
    <property type="molecule type" value="Genomic_DNA"/>
</dbReference>
<name>A0A0M9UDD0_9CHLR</name>
<dbReference type="GO" id="GO:0005886">
    <property type="term" value="C:plasma membrane"/>
    <property type="evidence" value="ECO:0007669"/>
    <property type="project" value="UniProtKB-SubCell"/>
</dbReference>
<evidence type="ECO:0000313" key="5">
    <source>
        <dbReference type="Proteomes" id="UP000050502"/>
    </source>
</evidence>
<evidence type="ECO:0000256" key="1">
    <source>
        <dbReference type="SAM" id="Phobius"/>
    </source>
</evidence>
<dbReference type="OrthoDB" id="3686802at2"/>
<keyword evidence="1" id="KW-0472">Membrane</keyword>
<dbReference type="GO" id="GO:0140359">
    <property type="term" value="F:ABC-type transporter activity"/>
    <property type="evidence" value="ECO:0007669"/>
    <property type="project" value="InterPro"/>
</dbReference>
<proteinExistence type="predicted"/>
<dbReference type="STRING" id="872965.SE16_04295"/>
<dbReference type="Proteomes" id="UP000037784">
    <property type="component" value="Unassembled WGS sequence"/>
</dbReference>
<dbReference type="InParanoid" id="A0A0M9UDD0"/>
<feature type="transmembrane region" description="Helical" evidence="1">
    <location>
        <begin position="126"/>
        <end position="155"/>
    </location>
</feature>
<dbReference type="Pfam" id="PF12679">
    <property type="entry name" value="ABC2_membrane_2"/>
    <property type="match status" value="1"/>
</dbReference>
<feature type="transmembrane region" description="Helical" evidence="1">
    <location>
        <begin position="23"/>
        <end position="44"/>
    </location>
</feature>
<feature type="transmembrane region" description="Helical" evidence="1">
    <location>
        <begin position="85"/>
        <end position="105"/>
    </location>
</feature>
<organism evidence="2 4">
    <name type="scientific">Ardenticatena maritima</name>
    <dbReference type="NCBI Taxonomy" id="872965"/>
    <lineage>
        <taxon>Bacteria</taxon>
        <taxon>Bacillati</taxon>
        <taxon>Chloroflexota</taxon>
        <taxon>Ardenticatenia</taxon>
        <taxon>Ardenticatenales</taxon>
        <taxon>Ardenticatenaceae</taxon>
        <taxon>Ardenticatena</taxon>
    </lineage>
</organism>
<gene>
    <name evidence="2" type="ORF">ARMA_2270</name>
    <name evidence="3" type="ORF">SE16_04295</name>
</gene>
<dbReference type="FunCoup" id="A0A0M9UDD0">
    <property type="interactions" value="154"/>
</dbReference>
<dbReference type="RefSeq" id="WP_054493632.1">
    <property type="nucleotide sequence ID" value="NZ_BBZA01000196.1"/>
</dbReference>
<reference evidence="2 4" key="1">
    <citation type="journal article" date="2015" name="Genome Announc.">
        <title>Draft Genome Sequence of a Heterotrophic Facultative Anaerobic Thermophilic Bacterium, Ardenticatena maritima Strain 110ST.</title>
        <authorList>
            <person name="Kawaichi S."/>
            <person name="Yoshida T."/>
            <person name="Sako Y."/>
            <person name="Nakamura R."/>
        </authorList>
    </citation>
    <scope>NUCLEOTIDE SEQUENCE [LARGE SCALE GENOMIC DNA]</scope>
    <source>
        <strain evidence="2 4">110S</strain>
    </source>
</reference>
<evidence type="ECO:0000313" key="3">
    <source>
        <dbReference type="EMBL" id="KPL89637.1"/>
    </source>
</evidence>
<reference evidence="4" key="3">
    <citation type="submission" date="2015-08" db="EMBL/GenBank/DDBJ databases">
        <title>Draft Genome Sequence of a Heterotrophic Facultative Anaerobic Bacterium Ardenticatena maritima Strain 110S.</title>
        <authorList>
            <person name="Kawaichi S."/>
            <person name="Yoshida T."/>
            <person name="Sako Y."/>
            <person name="Nakamura R."/>
        </authorList>
    </citation>
    <scope>NUCLEOTIDE SEQUENCE [LARGE SCALE GENOMIC DNA]</scope>
    <source>
        <strain evidence="4">110S</strain>
    </source>
</reference>
<evidence type="ECO:0000313" key="2">
    <source>
        <dbReference type="EMBL" id="GAP63847.1"/>
    </source>
</evidence>
<keyword evidence="1" id="KW-1133">Transmembrane helix</keyword>
<keyword evidence="4" id="KW-1185">Reference proteome</keyword>
<feature type="transmembrane region" description="Helical" evidence="1">
    <location>
        <begin position="195"/>
        <end position="213"/>
    </location>
</feature>
<accession>A0A0M9UDD0</accession>
<keyword evidence="1" id="KW-0812">Transmembrane</keyword>
<dbReference type="Proteomes" id="UP000050502">
    <property type="component" value="Unassembled WGS sequence"/>
</dbReference>
<evidence type="ECO:0000313" key="4">
    <source>
        <dbReference type="Proteomes" id="UP000037784"/>
    </source>
</evidence>
<protein>
    <submittedName>
        <fullName evidence="2">ABC-2 type transport system permease protein</fullName>
    </submittedName>
</protein>
<reference evidence="3 5" key="2">
    <citation type="submission" date="2015-07" db="EMBL/GenBank/DDBJ databases">
        <title>Whole genome sequence of Ardenticatena maritima DSM 23922.</title>
        <authorList>
            <person name="Hemp J."/>
            <person name="Ward L.M."/>
            <person name="Pace L.A."/>
            <person name="Fischer W.W."/>
        </authorList>
    </citation>
    <scope>NUCLEOTIDE SEQUENCE [LARGE SCALE GENOMIC DNA]</scope>
    <source>
        <strain evidence="3 5">110S</strain>
    </source>
</reference>
<feature type="transmembrane region" description="Helical" evidence="1">
    <location>
        <begin position="246"/>
        <end position="264"/>
    </location>
</feature>